<dbReference type="Pfam" id="PF02629">
    <property type="entry name" value="CoA_binding"/>
    <property type="match status" value="1"/>
</dbReference>
<dbReference type="InterPro" id="IPR036291">
    <property type="entry name" value="NAD(P)-bd_dom_sf"/>
</dbReference>
<evidence type="ECO:0000259" key="8">
    <source>
        <dbReference type="SMART" id="SM00881"/>
    </source>
</evidence>
<evidence type="ECO:0000256" key="1">
    <source>
        <dbReference type="ARBA" id="ARBA00022490"/>
    </source>
</evidence>
<dbReference type="SUPFAM" id="SSF51735">
    <property type="entry name" value="NAD(P)-binding Rossmann-fold domains"/>
    <property type="match status" value="1"/>
</dbReference>
<evidence type="ECO:0000256" key="3">
    <source>
        <dbReference type="ARBA" id="ARBA00023015"/>
    </source>
</evidence>
<protein>
    <recommendedName>
        <fullName evidence="7">Redox-sensing transcriptional repressor Rex</fullName>
    </recommendedName>
</protein>
<dbReference type="GO" id="GO:0003700">
    <property type="term" value="F:DNA-binding transcription factor activity"/>
    <property type="evidence" value="ECO:0007669"/>
    <property type="project" value="UniProtKB-UniRule"/>
</dbReference>
<proteinExistence type="inferred from homology"/>
<sequence length="222" mass="24644">MKWCYMKVDNDMMRRIPLYFKYLQNIPQNIQALKLNAIAKDLSIPSKTVKGDIQILLGIERFREINREELFQAVYQHMLCKSASAVVLVGVGKIGKALLGYAGFSVYGLDILAGFDINEQLIRKGVSGKPVYPVNELEAICHRLNAKIAIIATPGISAQATCDALVRAGIVAIWNFSSVQLKAPSHMMIFNERMTDTLRSLAAYANTITQCDMSTDVQIGKD</sequence>
<dbReference type="Proteomes" id="UP000297714">
    <property type="component" value="Unassembled WGS sequence"/>
</dbReference>
<keyword evidence="2 7" id="KW-0678">Repressor</keyword>
<evidence type="ECO:0000313" key="9">
    <source>
        <dbReference type="EMBL" id="TGJ76712.1"/>
    </source>
</evidence>
<dbReference type="Gene3D" id="3.40.50.720">
    <property type="entry name" value="NAD(P)-binding Rossmann-like Domain"/>
    <property type="match status" value="1"/>
</dbReference>
<feature type="binding site" evidence="7">
    <location>
        <begin position="90"/>
        <end position="95"/>
    </location>
    <ligand>
        <name>NAD(+)</name>
        <dbReference type="ChEBI" id="CHEBI:57540"/>
    </ligand>
</feature>
<comment type="caution">
    <text evidence="9">The sequence shown here is derived from an EMBL/GenBank/DDBJ whole genome shotgun (WGS) entry which is preliminary data.</text>
</comment>
<dbReference type="PANTHER" id="PTHR35786">
    <property type="entry name" value="REDOX-SENSING TRANSCRIPTIONAL REPRESSOR REX"/>
    <property type="match status" value="1"/>
</dbReference>
<dbReference type="SMART" id="SM00881">
    <property type="entry name" value="CoA_binding"/>
    <property type="match status" value="1"/>
</dbReference>
<keyword evidence="6 7" id="KW-0804">Transcription</keyword>
<comment type="subunit">
    <text evidence="7">Homodimer.</text>
</comment>
<evidence type="ECO:0000313" key="10">
    <source>
        <dbReference type="Proteomes" id="UP000297714"/>
    </source>
</evidence>
<keyword evidence="4 7" id="KW-0520">NAD</keyword>
<accession>A0A4Z0YIM3</accession>
<dbReference type="InterPro" id="IPR003781">
    <property type="entry name" value="CoA-bd"/>
</dbReference>
<reference evidence="9 10" key="1">
    <citation type="submission" date="2019-04" db="EMBL/GenBank/DDBJ databases">
        <authorList>
            <person name="Poehlein A."/>
            <person name="Bengelsdorf F.R."/>
            <person name="Duerre P."/>
            <person name="Daniel R."/>
        </authorList>
    </citation>
    <scope>NUCLEOTIDE SEQUENCE [LARGE SCALE GENOMIC DNA]</scope>
    <source>
        <strain evidence="9 10">BS-1</strain>
    </source>
</reference>
<keyword evidence="5 7" id="KW-0238">DNA-binding</keyword>
<evidence type="ECO:0000256" key="7">
    <source>
        <dbReference type="HAMAP-Rule" id="MF_01131"/>
    </source>
</evidence>
<dbReference type="InterPro" id="IPR022876">
    <property type="entry name" value="Tscrpt_rep_Rex"/>
</dbReference>
<evidence type="ECO:0000256" key="2">
    <source>
        <dbReference type="ARBA" id="ARBA00022491"/>
    </source>
</evidence>
<keyword evidence="1 7" id="KW-0963">Cytoplasm</keyword>
<dbReference type="GO" id="GO:0005737">
    <property type="term" value="C:cytoplasm"/>
    <property type="evidence" value="ECO:0007669"/>
    <property type="project" value="UniProtKB-SubCell"/>
</dbReference>
<feature type="domain" description="CoA-binding" evidence="8">
    <location>
        <begin position="80"/>
        <end position="180"/>
    </location>
</feature>
<name>A0A4Z0YIM3_9FIRM</name>
<dbReference type="NCBIfam" id="NF003994">
    <property type="entry name" value="PRK05472.2-3"/>
    <property type="match status" value="1"/>
</dbReference>
<dbReference type="EMBL" id="SRMQ01000004">
    <property type="protein sequence ID" value="TGJ76712.1"/>
    <property type="molecule type" value="Genomic_DNA"/>
</dbReference>
<comment type="subcellular location">
    <subcellularLocation>
        <location evidence="7">Cytoplasm</location>
    </subcellularLocation>
</comment>
<dbReference type="GO" id="GO:0003677">
    <property type="term" value="F:DNA binding"/>
    <property type="evidence" value="ECO:0007669"/>
    <property type="project" value="UniProtKB-UniRule"/>
</dbReference>
<dbReference type="AlphaFoldDB" id="A0A4Z0YIM3"/>
<comment type="function">
    <text evidence="7">Modulates transcription in response to changes in cellular NADH/NAD(+) redox state.</text>
</comment>
<dbReference type="PANTHER" id="PTHR35786:SF1">
    <property type="entry name" value="REDOX-SENSING TRANSCRIPTIONAL REPRESSOR REX 1"/>
    <property type="match status" value="1"/>
</dbReference>
<comment type="similarity">
    <text evidence="7">Belongs to the transcriptional regulatory Rex family.</text>
</comment>
<dbReference type="GO" id="GO:0045892">
    <property type="term" value="P:negative regulation of DNA-templated transcription"/>
    <property type="evidence" value="ECO:0007669"/>
    <property type="project" value="InterPro"/>
</dbReference>
<gene>
    <name evidence="9" type="primary">rex_2</name>
    <name evidence="7" type="synonym">rex</name>
    <name evidence="9" type="ORF">CAGA_12550</name>
</gene>
<comment type="caution">
    <text evidence="7">Lacks conserved residue(s) required for the propagation of feature annotation.</text>
</comment>
<evidence type="ECO:0000256" key="6">
    <source>
        <dbReference type="ARBA" id="ARBA00023163"/>
    </source>
</evidence>
<dbReference type="HAMAP" id="MF_01131">
    <property type="entry name" value="Rex"/>
    <property type="match status" value="1"/>
</dbReference>
<dbReference type="GO" id="GO:0051775">
    <property type="term" value="P:response to redox state"/>
    <property type="evidence" value="ECO:0007669"/>
    <property type="project" value="InterPro"/>
</dbReference>
<evidence type="ECO:0000256" key="5">
    <source>
        <dbReference type="ARBA" id="ARBA00023125"/>
    </source>
</evidence>
<keyword evidence="10" id="KW-1185">Reference proteome</keyword>
<organism evidence="9 10">
    <name type="scientific">Caproiciproducens galactitolivorans</name>
    <dbReference type="NCBI Taxonomy" id="642589"/>
    <lineage>
        <taxon>Bacteria</taxon>
        <taxon>Bacillati</taxon>
        <taxon>Bacillota</taxon>
        <taxon>Clostridia</taxon>
        <taxon>Eubacteriales</taxon>
        <taxon>Acutalibacteraceae</taxon>
        <taxon>Caproiciproducens</taxon>
    </lineage>
</organism>
<keyword evidence="3 7" id="KW-0805">Transcription regulation</keyword>
<evidence type="ECO:0000256" key="4">
    <source>
        <dbReference type="ARBA" id="ARBA00023027"/>
    </source>
</evidence>
<dbReference type="OrthoDB" id="9784760at2"/>